<name>A0A507ZH06_9FLAO</name>
<dbReference type="EMBL" id="VIAR01000012">
    <property type="protein sequence ID" value="TQD35404.1"/>
    <property type="molecule type" value="Genomic_DNA"/>
</dbReference>
<dbReference type="OrthoDB" id="1429303at2"/>
<keyword evidence="2" id="KW-1185">Reference proteome</keyword>
<evidence type="ECO:0008006" key="3">
    <source>
        <dbReference type="Google" id="ProtNLM"/>
    </source>
</evidence>
<protein>
    <recommendedName>
        <fullName evidence="3">Sulfotransferase family protein</fullName>
    </recommendedName>
</protein>
<dbReference type="AlphaFoldDB" id="A0A507ZH06"/>
<proteinExistence type="predicted"/>
<organism evidence="1 2">
    <name type="scientific">Haloflavibacter putidus</name>
    <dbReference type="NCBI Taxonomy" id="2576776"/>
    <lineage>
        <taxon>Bacteria</taxon>
        <taxon>Pseudomonadati</taxon>
        <taxon>Bacteroidota</taxon>
        <taxon>Flavobacteriia</taxon>
        <taxon>Flavobacteriales</taxon>
        <taxon>Flavobacteriaceae</taxon>
        <taxon>Haloflavibacter</taxon>
    </lineage>
</organism>
<evidence type="ECO:0000313" key="2">
    <source>
        <dbReference type="Proteomes" id="UP000317169"/>
    </source>
</evidence>
<reference evidence="1 2" key="1">
    <citation type="submission" date="2019-06" db="EMBL/GenBank/DDBJ databases">
        <title>Flavibacter putida gen. nov., sp. nov., a novel marine bacterium of the family Flavobacteriaceae isolated from coastal seawater.</title>
        <authorList>
            <person name="Feng X."/>
        </authorList>
    </citation>
    <scope>NUCLEOTIDE SEQUENCE [LARGE SCALE GENOMIC DNA]</scope>
    <source>
        <strain evidence="1 2">PLHSN227</strain>
    </source>
</reference>
<gene>
    <name evidence="1" type="ORF">FKR84_11070</name>
</gene>
<dbReference type="InterPro" id="IPR027417">
    <property type="entry name" value="P-loop_NTPase"/>
</dbReference>
<accession>A0A507ZH06</accession>
<dbReference type="RefSeq" id="WP_141422378.1">
    <property type="nucleotide sequence ID" value="NZ_VIAR01000012.1"/>
</dbReference>
<comment type="caution">
    <text evidence="1">The sequence shown here is derived from an EMBL/GenBank/DDBJ whole genome shotgun (WGS) entry which is preliminary data.</text>
</comment>
<evidence type="ECO:0000313" key="1">
    <source>
        <dbReference type="EMBL" id="TQD35404.1"/>
    </source>
</evidence>
<dbReference type="Proteomes" id="UP000317169">
    <property type="component" value="Unassembled WGS sequence"/>
</dbReference>
<dbReference type="Gene3D" id="3.40.50.300">
    <property type="entry name" value="P-loop containing nucleotide triphosphate hydrolases"/>
    <property type="match status" value="1"/>
</dbReference>
<dbReference type="SUPFAM" id="SSF52540">
    <property type="entry name" value="P-loop containing nucleoside triphosphate hydrolases"/>
    <property type="match status" value="1"/>
</dbReference>
<sequence length="204" mass="23901">MRVFVVGTGRCGSYSFINACKYISNFSATHESRTQELGKQRFAYAENHIEADNRLSWHLAELHKHFPEDVLYVHLKRDKNATAKSFSKRFFRPKSMIDAYAEGIKMNPPELLTQDERLLICKDYVETVTTNIEDFIKDKPHITVQLENITNDFELFWNKIDAKGDFSAAIESFGKKNNTSKEHASSHWLYRLKLFVNRQFKRLE</sequence>